<keyword evidence="1" id="KW-0812">Transmembrane</keyword>
<feature type="transmembrane region" description="Helical" evidence="1">
    <location>
        <begin position="65"/>
        <end position="89"/>
    </location>
</feature>
<evidence type="ECO:0000256" key="1">
    <source>
        <dbReference type="SAM" id="Phobius"/>
    </source>
</evidence>
<name>A0A7C9AR45_OPUST</name>
<dbReference type="AlphaFoldDB" id="A0A7C9AR45"/>
<reference evidence="2" key="1">
    <citation type="journal article" date="2013" name="J. Plant Res.">
        <title>Effect of fungi and light on seed germination of three Opuntia species from semiarid lands of central Mexico.</title>
        <authorList>
            <person name="Delgado-Sanchez P."/>
            <person name="Jimenez-Bremont J.F."/>
            <person name="Guerrero-Gonzalez Mde L."/>
            <person name="Flores J."/>
        </authorList>
    </citation>
    <scope>NUCLEOTIDE SEQUENCE</scope>
    <source>
        <tissue evidence="2">Cladode</tissue>
    </source>
</reference>
<organism evidence="2">
    <name type="scientific">Opuntia streptacantha</name>
    <name type="common">Prickly pear cactus</name>
    <name type="synonym">Opuntia cardona</name>
    <dbReference type="NCBI Taxonomy" id="393608"/>
    <lineage>
        <taxon>Eukaryota</taxon>
        <taxon>Viridiplantae</taxon>
        <taxon>Streptophyta</taxon>
        <taxon>Embryophyta</taxon>
        <taxon>Tracheophyta</taxon>
        <taxon>Spermatophyta</taxon>
        <taxon>Magnoliopsida</taxon>
        <taxon>eudicotyledons</taxon>
        <taxon>Gunneridae</taxon>
        <taxon>Pentapetalae</taxon>
        <taxon>Caryophyllales</taxon>
        <taxon>Cactineae</taxon>
        <taxon>Cactaceae</taxon>
        <taxon>Opuntioideae</taxon>
        <taxon>Opuntia</taxon>
    </lineage>
</organism>
<sequence length="116" mass="13392">MQRLLQSKIPDSSQLWVASEGMLHKFLLLFVLGLTWPIVSYSESRLSSQRKWTPRHEHSCMRPTLINFSLFIYGLEFCIFLLSLLLFSFSRRVCATYSGFVALAVLGREIKMVTAE</sequence>
<proteinExistence type="predicted"/>
<protein>
    <submittedName>
        <fullName evidence="2">Uncharacterized protein</fullName>
    </submittedName>
</protein>
<evidence type="ECO:0000313" key="2">
    <source>
        <dbReference type="EMBL" id="MBA4671835.1"/>
    </source>
</evidence>
<dbReference type="EMBL" id="GISG01252567">
    <property type="protein sequence ID" value="MBA4671835.1"/>
    <property type="molecule type" value="Transcribed_RNA"/>
</dbReference>
<keyword evidence="1" id="KW-1133">Transmembrane helix</keyword>
<accession>A0A7C9AR45</accession>
<keyword evidence="1" id="KW-0472">Membrane</keyword>
<reference evidence="2" key="2">
    <citation type="submission" date="2020-07" db="EMBL/GenBank/DDBJ databases">
        <authorList>
            <person name="Vera ALvarez R."/>
            <person name="Arias-Moreno D.M."/>
            <person name="Jimenez-Jacinto V."/>
            <person name="Jimenez-Bremont J.F."/>
            <person name="Swaminathan K."/>
            <person name="Moose S.P."/>
            <person name="Guerrero-Gonzalez M.L."/>
            <person name="Marino-Ramirez L."/>
            <person name="Landsman D."/>
            <person name="Rodriguez-Kessler M."/>
            <person name="Delgado-Sanchez P."/>
        </authorList>
    </citation>
    <scope>NUCLEOTIDE SEQUENCE</scope>
    <source>
        <tissue evidence="2">Cladode</tissue>
    </source>
</reference>
<feature type="transmembrane region" description="Helical" evidence="1">
    <location>
        <begin position="26"/>
        <end position="44"/>
    </location>
</feature>